<accession>A0ABT8RFD8</accession>
<dbReference type="InterPro" id="IPR013022">
    <property type="entry name" value="Xyl_isomerase-like_TIM-brl"/>
</dbReference>
<dbReference type="EMBL" id="JAUKPO010000037">
    <property type="protein sequence ID" value="MDO1450815.1"/>
    <property type="molecule type" value="Genomic_DNA"/>
</dbReference>
<organism evidence="2 3">
    <name type="scientific">Rhodocytophaga aerolata</name>
    <dbReference type="NCBI Taxonomy" id="455078"/>
    <lineage>
        <taxon>Bacteria</taxon>
        <taxon>Pseudomonadati</taxon>
        <taxon>Bacteroidota</taxon>
        <taxon>Cytophagia</taxon>
        <taxon>Cytophagales</taxon>
        <taxon>Rhodocytophagaceae</taxon>
        <taxon>Rhodocytophaga</taxon>
    </lineage>
</organism>
<dbReference type="InterPro" id="IPR050312">
    <property type="entry name" value="IolE/XylAMocC-like"/>
</dbReference>
<dbReference type="InterPro" id="IPR006311">
    <property type="entry name" value="TAT_signal"/>
</dbReference>
<dbReference type="Gene3D" id="3.20.20.150">
    <property type="entry name" value="Divalent-metal-dependent TIM barrel enzymes"/>
    <property type="match status" value="1"/>
</dbReference>
<gene>
    <name evidence="2" type="ORF">Q0590_31365</name>
</gene>
<dbReference type="PANTHER" id="PTHR12110:SF53">
    <property type="entry name" value="BLR5974 PROTEIN"/>
    <property type="match status" value="1"/>
</dbReference>
<dbReference type="PROSITE" id="PS51318">
    <property type="entry name" value="TAT"/>
    <property type="match status" value="1"/>
</dbReference>
<protein>
    <submittedName>
        <fullName evidence="2">TIM barrel protein</fullName>
    </submittedName>
</protein>
<reference evidence="2" key="1">
    <citation type="submission" date="2023-07" db="EMBL/GenBank/DDBJ databases">
        <title>The genome sequence of Rhodocytophaga aerolata KACC 12507.</title>
        <authorList>
            <person name="Zhang X."/>
        </authorList>
    </citation>
    <scope>NUCLEOTIDE SEQUENCE</scope>
    <source>
        <strain evidence="2">KACC 12507</strain>
    </source>
</reference>
<feature type="domain" description="Xylose isomerase-like TIM barrel" evidence="1">
    <location>
        <begin position="77"/>
        <end position="297"/>
    </location>
</feature>
<dbReference type="Proteomes" id="UP001168528">
    <property type="component" value="Unassembled WGS sequence"/>
</dbReference>
<comment type="caution">
    <text evidence="2">The sequence shown here is derived from an EMBL/GenBank/DDBJ whole genome shotgun (WGS) entry which is preliminary data.</text>
</comment>
<dbReference type="InterPro" id="IPR019546">
    <property type="entry name" value="TAT_signal_bac_arc"/>
</dbReference>
<keyword evidence="3" id="KW-1185">Reference proteome</keyword>
<evidence type="ECO:0000313" key="3">
    <source>
        <dbReference type="Proteomes" id="UP001168528"/>
    </source>
</evidence>
<dbReference type="InterPro" id="IPR036237">
    <property type="entry name" value="Xyl_isomerase-like_sf"/>
</dbReference>
<evidence type="ECO:0000313" key="2">
    <source>
        <dbReference type="EMBL" id="MDO1450815.1"/>
    </source>
</evidence>
<proteinExistence type="predicted"/>
<dbReference type="NCBIfam" id="TIGR01409">
    <property type="entry name" value="TAT_signal_seq"/>
    <property type="match status" value="1"/>
</dbReference>
<evidence type="ECO:0000259" key="1">
    <source>
        <dbReference type="Pfam" id="PF01261"/>
    </source>
</evidence>
<dbReference type="RefSeq" id="WP_302041615.1">
    <property type="nucleotide sequence ID" value="NZ_JAUKPO010000037.1"/>
</dbReference>
<dbReference type="SUPFAM" id="SSF51658">
    <property type="entry name" value="Xylose isomerase-like"/>
    <property type="match status" value="1"/>
</dbReference>
<dbReference type="Pfam" id="PF01261">
    <property type="entry name" value="AP_endonuc_2"/>
    <property type="match status" value="1"/>
</dbReference>
<dbReference type="PANTHER" id="PTHR12110">
    <property type="entry name" value="HYDROXYPYRUVATE ISOMERASE"/>
    <property type="match status" value="1"/>
</dbReference>
<sequence length="333" mass="37027">MQSSRREFLQKVGVGAAGLGLTALWPELLNAQPADKKLFFDISLAEFSLAGLLMGGKMTNMEFPAMAKNDFEISNVEYVSMFFQDKAKDQAYLKELKQRTDDLGVKNVLIMVDSEGDLGSPDAAERNKAVENHYKWVDAAKFLGCYAIRVNLNGKGTDEEVAKAAIEGYGKLVDYGKKNKMAIIVENHFGPSTNPDWLVGVMKKVKNPYAGVLPDFGNFIRRTEPEAQTIEAFMKTKVIAEYDKYEGVKKLMPYTKGVSAKTHVFDDKGNDTETDFTRMLKIIKESGFKGYIGIEYEGAFIKQMSGGKGNYLSEYEGIMATKRLLEKVGASLD</sequence>
<name>A0ABT8RFD8_9BACT</name>